<dbReference type="AlphaFoldDB" id="A0A9X4PAW1"/>
<proteinExistence type="predicted"/>
<dbReference type="SUPFAM" id="SSF53901">
    <property type="entry name" value="Thiolase-like"/>
    <property type="match status" value="1"/>
</dbReference>
<reference evidence="1" key="1">
    <citation type="submission" date="2022-06" db="EMBL/GenBank/DDBJ databases">
        <title>Lactococcus from bovine mastitis in China.</title>
        <authorList>
            <person name="Lin Y."/>
            <person name="Han B."/>
        </authorList>
    </citation>
    <scope>NUCLEOTIDE SEQUENCE</scope>
    <source>
        <strain evidence="1">Hebei-B-39</strain>
    </source>
</reference>
<accession>A0A9X4PAW1</accession>
<organism evidence="1 2">
    <name type="scientific">Lactococcus formosensis</name>
    <dbReference type="NCBI Taxonomy" id="1281486"/>
    <lineage>
        <taxon>Bacteria</taxon>
        <taxon>Bacillati</taxon>
        <taxon>Bacillota</taxon>
        <taxon>Bacilli</taxon>
        <taxon>Lactobacillales</taxon>
        <taxon>Streptococcaceae</taxon>
        <taxon>Lactococcus</taxon>
    </lineage>
</organism>
<dbReference type="GO" id="GO:0016746">
    <property type="term" value="F:acyltransferase activity"/>
    <property type="evidence" value="ECO:0007669"/>
    <property type="project" value="InterPro"/>
</dbReference>
<comment type="caution">
    <text evidence="1">The sequence shown here is derived from an EMBL/GenBank/DDBJ whole genome shotgun (WGS) entry which is preliminary data.</text>
</comment>
<sequence>MQDVAIVGISSISSAGVSGQEILKKMKEGITSISDISYFNFSGFSSNLAGSIDSEVWKEIKKISSTENIDISSALSIYSIKNLFDFSPAE</sequence>
<name>A0A9X4PAW1_9LACT</name>
<dbReference type="RefSeq" id="WP_279364600.1">
    <property type="nucleotide sequence ID" value="NZ_JAMWGE010000008.1"/>
</dbReference>
<dbReference type="Proteomes" id="UP001153203">
    <property type="component" value="Unassembled WGS sequence"/>
</dbReference>
<dbReference type="EMBL" id="JAMWGI010000013">
    <property type="protein sequence ID" value="MDG6194502.1"/>
    <property type="molecule type" value="Genomic_DNA"/>
</dbReference>
<gene>
    <name evidence="1" type="ORF">NF708_11055</name>
</gene>
<evidence type="ECO:0000313" key="2">
    <source>
        <dbReference type="Proteomes" id="UP001153203"/>
    </source>
</evidence>
<dbReference type="InterPro" id="IPR016039">
    <property type="entry name" value="Thiolase-like"/>
</dbReference>
<evidence type="ECO:0000313" key="1">
    <source>
        <dbReference type="EMBL" id="MDG6194502.1"/>
    </source>
</evidence>
<protein>
    <submittedName>
        <fullName evidence="1">Uncharacterized protein</fullName>
    </submittedName>
</protein>